<dbReference type="AlphaFoldDB" id="A0AAW2SVB6"/>
<evidence type="ECO:0000313" key="2">
    <source>
        <dbReference type="EMBL" id="KAL0396385.1"/>
    </source>
</evidence>
<sequence length="344" mass="39982">MMRNEIDEPVVKGIHVCNERMEALAENAVGPTESLEYVQGHDHALEHQELEAQNRNAPPPEANPFMQQFIKIMQRMAPQPQLHDAVIDKNYVVVRRQGVKVFEGTADPAEAEEWLRNTERVLDRIQSTFKEKLRCVVFLFKKDALDWWEIVPGSKNRPINLTWNDFLKEFADKYTPPVYKNCKKVEFLELKQNELSVAGYELQFVRLSKYAPEEVSADELRKDRFERRLRLEIRKKITIKPPNYGNLNSIPGQSGAVSFRGSGLQRGWYRGRGMGQTSRSLQCLLVEEGLIRSDLGEDKVQQDHSVEDLFPLRFPQSFFCFGRVVVVELSLHNFYELLHKRVCF</sequence>
<accession>A0AAW2SVB6</accession>
<comment type="caution">
    <text evidence="2">The sequence shown here is derived from an EMBL/GenBank/DDBJ whole genome shotgun (WGS) entry which is preliminary data.</text>
</comment>
<evidence type="ECO:0000259" key="1">
    <source>
        <dbReference type="Pfam" id="PF03732"/>
    </source>
</evidence>
<feature type="domain" description="Retrotransposon gag" evidence="1">
    <location>
        <begin position="136"/>
        <end position="220"/>
    </location>
</feature>
<protein>
    <recommendedName>
        <fullName evidence="1">Retrotransposon gag domain-containing protein</fullName>
    </recommendedName>
</protein>
<organism evidence="2">
    <name type="scientific">Sesamum calycinum</name>
    <dbReference type="NCBI Taxonomy" id="2727403"/>
    <lineage>
        <taxon>Eukaryota</taxon>
        <taxon>Viridiplantae</taxon>
        <taxon>Streptophyta</taxon>
        <taxon>Embryophyta</taxon>
        <taxon>Tracheophyta</taxon>
        <taxon>Spermatophyta</taxon>
        <taxon>Magnoliopsida</taxon>
        <taxon>eudicotyledons</taxon>
        <taxon>Gunneridae</taxon>
        <taxon>Pentapetalae</taxon>
        <taxon>asterids</taxon>
        <taxon>lamiids</taxon>
        <taxon>Lamiales</taxon>
        <taxon>Pedaliaceae</taxon>
        <taxon>Sesamum</taxon>
    </lineage>
</organism>
<name>A0AAW2SVB6_9LAMI</name>
<dbReference type="EMBL" id="JACGWM010000001">
    <property type="protein sequence ID" value="KAL0396385.1"/>
    <property type="molecule type" value="Genomic_DNA"/>
</dbReference>
<reference evidence="2" key="2">
    <citation type="journal article" date="2024" name="Plant">
        <title>Genomic evolution and insights into agronomic trait innovations of Sesamum species.</title>
        <authorList>
            <person name="Miao H."/>
            <person name="Wang L."/>
            <person name="Qu L."/>
            <person name="Liu H."/>
            <person name="Sun Y."/>
            <person name="Le M."/>
            <person name="Wang Q."/>
            <person name="Wei S."/>
            <person name="Zheng Y."/>
            <person name="Lin W."/>
            <person name="Duan Y."/>
            <person name="Cao H."/>
            <person name="Xiong S."/>
            <person name="Wang X."/>
            <person name="Wei L."/>
            <person name="Li C."/>
            <person name="Ma Q."/>
            <person name="Ju M."/>
            <person name="Zhao R."/>
            <person name="Li G."/>
            <person name="Mu C."/>
            <person name="Tian Q."/>
            <person name="Mei H."/>
            <person name="Zhang T."/>
            <person name="Gao T."/>
            <person name="Zhang H."/>
        </authorList>
    </citation>
    <scope>NUCLEOTIDE SEQUENCE</scope>
    <source>
        <strain evidence="2">KEN8</strain>
    </source>
</reference>
<gene>
    <name evidence="2" type="ORF">Scaly_0086900</name>
</gene>
<proteinExistence type="predicted"/>
<dbReference type="PANTHER" id="PTHR34482">
    <property type="entry name" value="DNA DAMAGE-INDUCIBLE PROTEIN 1-LIKE"/>
    <property type="match status" value="1"/>
</dbReference>
<reference evidence="2" key="1">
    <citation type="submission" date="2020-06" db="EMBL/GenBank/DDBJ databases">
        <authorList>
            <person name="Li T."/>
            <person name="Hu X."/>
            <person name="Zhang T."/>
            <person name="Song X."/>
            <person name="Zhang H."/>
            <person name="Dai N."/>
            <person name="Sheng W."/>
            <person name="Hou X."/>
            <person name="Wei L."/>
        </authorList>
    </citation>
    <scope>NUCLEOTIDE SEQUENCE</scope>
    <source>
        <strain evidence="2">KEN8</strain>
        <tissue evidence="2">Leaf</tissue>
    </source>
</reference>
<dbReference type="InterPro" id="IPR005162">
    <property type="entry name" value="Retrotrans_gag_dom"/>
</dbReference>
<dbReference type="PANTHER" id="PTHR34482:SF49">
    <property type="entry name" value="RETROTRANSPOSON GAG DOMAIN-CONTAINING PROTEIN"/>
    <property type="match status" value="1"/>
</dbReference>
<dbReference type="Pfam" id="PF03732">
    <property type="entry name" value="Retrotrans_gag"/>
    <property type="match status" value="1"/>
</dbReference>